<dbReference type="PANTHER" id="PTHR33099">
    <property type="entry name" value="FE2OG DIOXYGENASE DOMAIN-CONTAINING PROTEIN"/>
    <property type="match status" value="1"/>
</dbReference>
<dbReference type="Proteomes" id="UP000076722">
    <property type="component" value="Unassembled WGS sequence"/>
</dbReference>
<dbReference type="AlphaFoldDB" id="A0A164RL81"/>
<feature type="region of interest" description="Disordered" evidence="1">
    <location>
        <begin position="1099"/>
        <end position="1170"/>
    </location>
</feature>
<protein>
    <submittedName>
        <fullName evidence="2">Uncharacterized protein</fullName>
    </submittedName>
</protein>
<sequence length="1170" mass="129982">MRRPYCEFRRKSLDHWSEDGTHSTRTLKPCTVAEIDQIDDKDRYSRIANPCTDIKTQLDAVLSREKSKKARGSFACFTTIDKAPTPGLNIDGVGDIPIPINEKVIEEIINAYTPATSATNKGKKASKGKNTGNNSWEIGASQLSFGNAHWTEWIKSFVVPYAAKYLDVTSVSSCELNRLVVYEAGASSPLVDADQSADIPDNLCARIFIGLPSRFEGGLLTISHGENKQTFDVAKESAFCTSILACHTDVQYESHYITSGFQVALCYDVFSPPGVPNSGFLGNSKTVAAMRHALLSWKQSFDASVPQKLAYVVNFWDESEGLIQRGHLEGIHIYTAKLLRALAKECHFDVYLANAELQIATPALYEEYDSEDDVGIGRDDGPDRERQLSFSRIVDLDGKDAGFSDLHLKFKHPEEFFPDSLDSGEPVDVESEAYSSTYYRADIRHYEEKVILMWPRNRREAVFGKDWLAGAVEKLKTTVSTSATPAEKKIAERMIYHLEGGDTSVAACRELCASALRWNDFELWLRAARVSDVEHASPSLSFENLIDAIATFGFDDLKPLVTTALTNTSSNAYRLGLLTAISESPLSEQSDVTIWCKEQQDRVVQNLRIAKLDDVPALVSIARLKGIKFFKSTVIPQLFSMKCEREIWLALLPRLQYDRLAIPPSLVHVDYVIDEVLTSLIQNIEPFAAKPKQPWDRSPPDYDPRPVIDAIKLCHSLNSLTHCNTILKTLQESDNLDPEIRKARASRLYGPIMAAVVSINDPEPSIRFDTPSFHAFSKFAVNEILEDALHAREPAWERVVKATRLLGIEGVRLLESKLGPLFSSSNPASKSSAIAGALKEAWVCTPNTPERDAVNKLITRLVEVSIAKENIMFDSKDTYEYWKPWLGNSLALLKLCLAVKSEASLPELFSRLMSPTQDLDEHFTKVVLPFVSALCKELADRKIDVFSEPYRRFCEEALTTFTNKILGTRPGGAENASSLSEALAVLGCGCEPCNEMIEELSTPETTITIKRAEKERKHLIKRIGKKMGITCRTVKSGSPHGLEITKPASLINWGNWAKYQKKALDVLTAIGSVDIQRKVLGQHFTGIYDRLGLLLPEENPVETQDSPTPAIETPTPHPNTSQIGGPEQTSRGSKRAVSTLSSVEELSEEPQPKRRKTSTALSASSPSQRK</sequence>
<gene>
    <name evidence="2" type="ORF">SISNIDRAFT_457502</name>
</gene>
<dbReference type="EMBL" id="KV419420">
    <property type="protein sequence ID" value="KZS90661.1"/>
    <property type="molecule type" value="Genomic_DNA"/>
</dbReference>
<reference evidence="2 3" key="1">
    <citation type="journal article" date="2016" name="Mol. Biol. Evol.">
        <title>Comparative Genomics of Early-Diverging Mushroom-Forming Fungi Provides Insights into the Origins of Lignocellulose Decay Capabilities.</title>
        <authorList>
            <person name="Nagy L.G."/>
            <person name="Riley R."/>
            <person name="Tritt A."/>
            <person name="Adam C."/>
            <person name="Daum C."/>
            <person name="Floudas D."/>
            <person name="Sun H."/>
            <person name="Yadav J.S."/>
            <person name="Pangilinan J."/>
            <person name="Larsson K.H."/>
            <person name="Matsuura K."/>
            <person name="Barry K."/>
            <person name="Labutti K."/>
            <person name="Kuo R."/>
            <person name="Ohm R.A."/>
            <person name="Bhattacharya S.S."/>
            <person name="Shirouzu T."/>
            <person name="Yoshinaga Y."/>
            <person name="Martin F.M."/>
            <person name="Grigoriev I.V."/>
            <person name="Hibbett D.S."/>
        </authorList>
    </citation>
    <scope>NUCLEOTIDE SEQUENCE [LARGE SCALE GENOMIC DNA]</scope>
    <source>
        <strain evidence="2 3">HHB9708</strain>
    </source>
</reference>
<evidence type="ECO:0000256" key="1">
    <source>
        <dbReference type="SAM" id="MobiDB-lite"/>
    </source>
</evidence>
<organism evidence="2 3">
    <name type="scientific">Sistotremastrum niveocremeum HHB9708</name>
    <dbReference type="NCBI Taxonomy" id="1314777"/>
    <lineage>
        <taxon>Eukaryota</taxon>
        <taxon>Fungi</taxon>
        <taxon>Dikarya</taxon>
        <taxon>Basidiomycota</taxon>
        <taxon>Agaricomycotina</taxon>
        <taxon>Agaricomycetes</taxon>
        <taxon>Sistotremastrales</taxon>
        <taxon>Sistotremastraceae</taxon>
        <taxon>Sertulicium</taxon>
        <taxon>Sertulicium niveocremeum</taxon>
    </lineage>
</organism>
<dbReference type="OrthoDB" id="3266192at2759"/>
<evidence type="ECO:0000313" key="3">
    <source>
        <dbReference type="Proteomes" id="UP000076722"/>
    </source>
</evidence>
<proteinExistence type="predicted"/>
<dbReference type="PANTHER" id="PTHR33099:SF7">
    <property type="entry name" value="MYND-TYPE DOMAIN-CONTAINING PROTEIN"/>
    <property type="match status" value="1"/>
</dbReference>
<feature type="compositionally biased region" description="Polar residues" evidence="1">
    <location>
        <begin position="1158"/>
        <end position="1170"/>
    </location>
</feature>
<accession>A0A164RL81</accession>
<feature type="compositionally biased region" description="Polar residues" evidence="1">
    <location>
        <begin position="1118"/>
        <end position="1131"/>
    </location>
</feature>
<evidence type="ECO:0000313" key="2">
    <source>
        <dbReference type="EMBL" id="KZS90661.1"/>
    </source>
</evidence>
<keyword evidence="3" id="KW-1185">Reference proteome</keyword>
<name>A0A164RL81_9AGAM</name>